<dbReference type="PANTHER" id="PTHR33490:SF6">
    <property type="entry name" value="SLL1049 PROTEIN"/>
    <property type="match status" value="1"/>
</dbReference>
<dbReference type="STRING" id="1792845.BC343_12250"/>
<dbReference type="Pfam" id="PF01841">
    <property type="entry name" value="Transglut_core"/>
    <property type="match status" value="1"/>
</dbReference>
<dbReference type="OrthoDB" id="9804872at2"/>
<dbReference type="Gene3D" id="3.10.620.30">
    <property type="match status" value="1"/>
</dbReference>
<dbReference type="SMART" id="SM00460">
    <property type="entry name" value="TGc"/>
    <property type="match status" value="1"/>
</dbReference>
<evidence type="ECO:0000313" key="3">
    <source>
        <dbReference type="Proteomes" id="UP000189739"/>
    </source>
</evidence>
<dbReference type="Pfam" id="PF08379">
    <property type="entry name" value="Bact_transglu_N"/>
    <property type="match status" value="1"/>
</dbReference>
<dbReference type="EMBL" id="MBTF01000035">
    <property type="protein sequence ID" value="OOQ57572.1"/>
    <property type="molecule type" value="Genomic_DNA"/>
</dbReference>
<dbReference type="Proteomes" id="UP000189739">
    <property type="component" value="Unassembled WGS sequence"/>
</dbReference>
<reference evidence="2 3" key="1">
    <citation type="submission" date="2016-07" db="EMBL/GenBank/DDBJ databases">
        <title>Genomic analysis of zinc-resistant bacterium Mucilaginibacter pedocola TBZ30.</title>
        <authorList>
            <person name="Huang J."/>
            <person name="Tang J."/>
        </authorList>
    </citation>
    <scope>NUCLEOTIDE SEQUENCE [LARGE SCALE GENOMIC DNA]</scope>
    <source>
        <strain evidence="2 3">TBZ30</strain>
    </source>
</reference>
<dbReference type="InterPro" id="IPR013589">
    <property type="entry name" value="Bac_transglu_N"/>
</dbReference>
<dbReference type="AlphaFoldDB" id="A0A1S9P9D5"/>
<feature type="domain" description="Transglutaminase-like" evidence="1">
    <location>
        <begin position="171"/>
        <end position="237"/>
    </location>
</feature>
<comment type="caution">
    <text evidence="2">The sequence shown here is derived from an EMBL/GenBank/DDBJ whole genome shotgun (WGS) entry which is preliminary data.</text>
</comment>
<dbReference type="RefSeq" id="WP_078350172.1">
    <property type="nucleotide sequence ID" value="NZ_MBTF01000035.1"/>
</dbReference>
<dbReference type="InterPro" id="IPR002931">
    <property type="entry name" value="Transglutaminase-like"/>
</dbReference>
<dbReference type="SUPFAM" id="SSF54001">
    <property type="entry name" value="Cysteine proteinases"/>
    <property type="match status" value="1"/>
</dbReference>
<proteinExistence type="predicted"/>
<keyword evidence="3" id="KW-1185">Reference proteome</keyword>
<evidence type="ECO:0000313" key="2">
    <source>
        <dbReference type="EMBL" id="OOQ57572.1"/>
    </source>
</evidence>
<name>A0A1S9P9D5_9SPHI</name>
<organism evidence="2 3">
    <name type="scientific">Mucilaginibacter pedocola</name>
    <dbReference type="NCBI Taxonomy" id="1792845"/>
    <lineage>
        <taxon>Bacteria</taxon>
        <taxon>Pseudomonadati</taxon>
        <taxon>Bacteroidota</taxon>
        <taxon>Sphingobacteriia</taxon>
        <taxon>Sphingobacteriales</taxon>
        <taxon>Sphingobacteriaceae</taxon>
        <taxon>Mucilaginibacter</taxon>
    </lineage>
</organism>
<accession>A0A1S9P9D5</accession>
<protein>
    <submittedName>
        <fullName evidence="2">Transglutaminase</fullName>
    </submittedName>
</protein>
<sequence>MPEFKIQHITKYSYDTPVRDSANKIILYPIVDIYQEVLKQDIMITGNPQIDTYVDYYGNEVGSFTYSEPHNLLVINSQVSVSTHPRPLPTDEIASAIQWNELDSIKYIVPYIDFLKQEYFEGLSELAPIVENERKTDDTPYQAALKFTEYVYKNFEYIKGVTTVETTLDEIWKIKSGVCQDFAHLLMVMLRLVGIPARYVSGYICPRRDGMRGEGATHAWAEAYLPGYGWLGLDPTNNCVANEMHVRLAVGRNFSDCSPVKGVYKGSARHKLEVSVSVGYQEDDNLPDEEELFEVASFPVAETKSAPRNSYERYMEIIQQQQQQQQ</sequence>
<dbReference type="InterPro" id="IPR038765">
    <property type="entry name" value="Papain-like_cys_pep_sf"/>
</dbReference>
<dbReference type="PANTHER" id="PTHR33490">
    <property type="entry name" value="BLR5614 PROTEIN-RELATED"/>
    <property type="match status" value="1"/>
</dbReference>
<evidence type="ECO:0000259" key="1">
    <source>
        <dbReference type="SMART" id="SM00460"/>
    </source>
</evidence>
<gene>
    <name evidence="2" type="ORF">BC343_12250</name>
</gene>